<dbReference type="GO" id="GO:0016491">
    <property type="term" value="F:oxidoreductase activity"/>
    <property type="evidence" value="ECO:0007669"/>
    <property type="project" value="UniProtKB-KW"/>
</dbReference>
<dbReference type="InterPro" id="IPR051911">
    <property type="entry name" value="SDR_oxidoreductase"/>
</dbReference>
<dbReference type="EMBL" id="JAACJK010000006">
    <property type="protein sequence ID" value="KAF5339764.1"/>
    <property type="molecule type" value="Genomic_DNA"/>
</dbReference>
<evidence type="ECO:0000256" key="2">
    <source>
        <dbReference type="ARBA" id="ARBA00023002"/>
    </source>
</evidence>
<protein>
    <submittedName>
        <fullName evidence="5">Uncharacterized protein</fullName>
    </submittedName>
</protein>
<feature type="transmembrane region" description="Helical" evidence="4">
    <location>
        <begin position="143"/>
        <end position="173"/>
    </location>
</feature>
<keyword evidence="4" id="KW-1133">Transmembrane helix</keyword>
<keyword evidence="4" id="KW-0812">Transmembrane</keyword>
<dbReference type="PRINTS" id="PR00081">
    <property type="entry name" value="GDHRDH"/>
</dbReference>
<feature type="transmembrane region" description="Helical" evidence="4">
    <location>
        <begin position="61"/>
        <end position="85"/>
    </location>
</feature>
<comment type="caution">
    <text evidence="5">The sequence shown here is derived from an EMBL/GenBank/DDBJ whole genome shotgun (WGS) entry which is preliminary data.</text>
</comment>
<evidence type="ECO:0000256" key="3">
    <source>
        <dbReference type="RuleBase" id="RU000363"/>
    </source>
</evidence>
<keyword evidence="6" id="KW-1185">Reference proteome</keyword>
<gene>
    <name evidence="5" type="ORF">D9611_009073</name>
</gene>
<dbReference type="OrthoDB" id="1274115at2759"/>
<proteinExistence type="inferred from homology"/>
<dbReference type="AlphaFoldDB" id="A0A8H5FK43"/>
<feature type="transmembrane region" description="Helical" evidence="4">
    <location>
        <begin position="31"/>
        <end position="54"/>
    </location>
</feature>
<comment type="similarity">
    <text evidence="1 3">Belongs to the short-chain dehydrogenases/reductases (SDR) family.</text>
</comment>
<keyword evidence="4" id="KW-0472">Membrane</keyword>
<dbReference type="PANTHER" id="PTHR43976">
    <property type="entry name" value="SHORT CHAIN DEHYDROGENASE"/>
    <property type="match status" value="1"/>
</dbReference>
<name>A0A8H5FK43_9AGAR</name>
<organism evidence="5 6">
    <name type="scientific">Ephemerocybe angulata</name>
    <dbReference type="NCBI Taxonomy" id="980116"/>
    <lineage>
        <taxon>Eukaryota</taxon>
        <taxon>Fungi</taxon>
        <taxon>Dikarya</taxon>
        <taxon>Basidiomycota</taxon>
        <taxon>Agaricomycotina</taxon>
        <taxon>Agaricomycetes</taxon>
        <taxon>Agaricomycetidae</taxon>
        <taxon>Agaricales</taxon>
        <taxon>Agaricineae</taxon>
        <taxon>Psathyrellaceae</taxon>
        <taxon>Ephemerocybe</taxon>
    </lineage>
</organism>
<evidence type="ECO:0000256" key="1">
    <source>
        <dbReference type="ARBA" id="ARBA00006484"/>
    </source>
</evidence>
<accession>A0A8H5FK43</accession>
<evidence type="ECO:0000313" key="6">
    <source>
        <dbReference type="Proteomes" id="UP000541558"/>
    </source>
</evidence>
<keyword evidence="2" id="KW-0560">Oxidoreductase</keyword>
<dbReference type="Proteomes" id="UP000541558">
    <property type="component" value="Unassembled WGS sequence"/>
</dbReference>
<dbReference type="Pfam" id="PF00106">
    <property type="entry name" value="adh_short"/>
    <property type="match status" value="1"/>
</dbReference>
<dbReference type="PRINTS" id="PR00080">
    <property type="entry name" value="SDRFAMILY"/>
</dbReference>
<dbReference type="PANTHER" id="PTHR43976:SF16">
    <property type="entry name" value="SHORT-CHAIN DEHYDROGENASE_REDUCTASE FAMILY PROTEIN"/>
    <property type="match status" value="1"/>
</dbReference>
<dbReference type="InterPro" id="IPR036291">
    <property type="entry name" value="NAD(P)-bd_dom_sf"/>
</dbReference>
<sequence length="480" mass="52059">MTATTTEDNTAGGSSPKFSMSFLKSLAEWRVYLGVAIFFVAFTLIFGIVTLSFLKPRQEPLMFGLMITSILLSLGTFAALCFFVQRAKDQKYGDQPFDPNVVDVGFAFGIAGLFGLSALSELKELPNRCYSGPNEDFKILGPNVCGVITTMGVFSCLGALTMLITMILVAVAVRKAIEVAKLPPPVFPSGAEPAVMRWLDRSDPFAATGRGAPTRGDRVIACARSLEKLEAELAACNLSNSDKENLRSLQLDITEGEDILKEKVNHAATFWGRIDVLVNNAGFGQPSLVEEGGSKMARKQFEVNVFGLLDMTSATLPHIRARKGYLVNIGSRSGWHTEIPGLGFYSSSKAAVQALTDTISAEVAPFGVRVVLVAPGAFRTEGIYSGTFYGDNKISQYDELREASLKRFNSVPGTEKGDPSKAMDLLVDVVRGEGRAAGRPWPRYLLLGEDSNANALSRMEKITKDIDEWKDLTTQGVAFD</sequence>
<dbReference type="Gene3D" id="3.40.50.720">
    <property type="entry name" value="NAD(P)-binding Rossmann-like Domain"/>
    <property type="match status" value="1"/>
</dbReference>
<reference evidence="5 6" key="1">
    <citation type="journal article" date="2020" name="ISME J.">
        <title>Uncovering the hidden diversity of litter-decomposition mechanisms in mushroom-forming fungi.</title>
        <authorList>
            <person name="Floudas D."/>
            <person name="Bentzer J."/>
            <person name="Ahren D."/>
            <person name="Johansson T."/>
            <person name="Persson P."/>
            <person name="Tunlid A."/>
        </authorList>
    </citation>
    <scope>NUCLEOTIDE SEQUENCE [LARGE SCALE GENOMIC DNA]</scope>
    <source>
        <strain evidence="5 6">CBS 175.51</strain>
    </source>
</reference>
<evidence type="ECO:0000256" key="4">
    <source>
        <dbReference type="SAM" id="Phobius"/>
    </source>
</evidence>
<dbReference type="SUPFAM" id="SSF51735">
    <property type="entry name" value="NAD(P)-binding Rossmann-fold domains"/>
    <property type="match status" value="1"/>
</dbReference>
<evidence type="ECO:0000313" key="5">
    <source>
        <dbReference type="EMBL" id="KAF5339764.1"/>
    </source>
</evidence>
<dbReference type="InterPro" id="IPR002347">
    <property type="entry name" value="SDR_fam"/>
</dbReference>